<evidence type="ECO:0000313" key="2">
    <source>
        <dbReference type="EMBL" id="CAK0819571.1"/>
    </source>
</evidence>
<name>A0ABN9RMZ6_9DINO</name>
<dbReference type="Proteomes" id="UP001189429">
    <property type="component" value="Unassembled WGS sequence"/>
</dbReference>
<reference evidence="2" key="1">
    <citation type="submission" date="2023-10" db="EMBL/GenBank/DDBJ databases">
        <authorList>
            <person name="Chen Y."/>
            <person name="Shah S."/>
            <person name="Dougan E. K."/>
            <person name="Thang M."/>
            <person name="Chan C."/>
        </authorList>
    </citation>
    <scope>NUCLEOTIDE SEQUENCE [LARGE SCALE GENOMIC DNA]</scope>
</reference>
<keyword evidence="3" id="KW-1185">Reference proteome</keyword>
<comment type="caution">
    <text evidence="2">The sequence shown here is derived from an EMBL/GenBank/DDBJ whole genome shotgun (WGS) entry which is preliminary data.</text>
</comment>
<feature type="signal peptide" evidence="1">
    <location>
        <begin position="1"/>
        <end position="21"/>
    </location>
</feature>
<dbReference type="EMBL" id="CAUYUJ010007102">
    <property type="protein sequence ID" value="CAK0819571.1"/>
    <property type="molecule type" value="Genomic_DNA"/>
</dbReference>
<keyword evidence="1" id="KW-0732">Signal</keyword>
<evidence type="ECO:0000313" key="3">
    <source>
        <dbReference type="Proteomes" id="UP001189429"/>
    </source>
</evidence>
<sequence>MASSWLSAVLLAAAVCPQAVALSHQHAKLNKSFHPSFAAACLECKTFAGDGGGCSAGSCSSGGYCWCPKMLMPLGTGGGAGRNPPQPRETADLPSAIAASASAQSGVNCAGYAKCPKEVIVGPS</sequence>
<evidence type="ECO:0000256" key="1">
    <source>
        <dbReference type="SAM" id="SignalP"/>
    </source>
</evidence>
<feature type="chain" id="PRO_5046374063" evidence="1">
    <location>
        <begin position="22"/>
        <end position="124"/>
    </location>
</feature>
<organism evidence="2 3">
    <name type="scientific">Prorocentrum cordatum</name>
    <dbReference type="NCBI Taxonomy" id="2364126"/>
    <lineage>
        <taxon>Eukaryota</taxon>
        <taxon>Sar</taxon>
        <taxon>Alveolata</taxon>
        <taxon>Dinophyceae</taxon>
        <taxon>Prorocentrales</taxon>
        <taxon>Prorocentraceae</taxon>
        <taxon>Prorocentrum</taxon>
    </lineage>
</organism>
<proteinExistence type="predicted"/>
<gene>
    <name evidence="2" type="ORF">PCOR1329_LOCUS21529</name>
</gene>
<protein>
    <submittedName>
        <fullName evidence="2">Uncharacterized protein</fullName>
    </submittedName>
</protein>
<accession>A0ABN9RMZ6</accession>